<dbReference type="InterPro" id="IPR003488">
    <property type="entry name" value="DprA"/>
</dbReference>
<feature type="domain" description="Smf/DprA SLOG" evidence="2">
    <location>
        <begin position="119"/>
        <end position="329"/>
    </location>
</feature>
<comment type="similarity">
    <text evidence="1">Belongs to the DprA/Smf family.</text>
</comment>
<protein>
    <recommendedName>
        <fullName evidence="2">Smf/DprA SLOG domain-containing protein</fullName>
    </recommendedName>
</protein>
<dbReference type="Proteomes" id="UP000016743">
    <property type="component" value="Chromosome"/>
</dbReference>
<organism evidence="3 4">
    <name type="scientific">Leifsonia xyli subsp. cynodontis DSM 46306</name>
    <dbReference type="NCBI Taxonomy" id="1389489"/>
    <lineage>
        <taxon>Bacteria</taxon>
        <taxon>Bacillati</taxon>
        <taxon>Actinomycetota</taxon>
        <taxon>Actinomycetes</taxon>
        <taxon>Micrococcales</taxon>
        <taxon>Microbacteriaceae</taxon>
        <taxon>Leifsonia</taxon>
    </lineage>
</organism>
<dbReference type="PANTHER" id="PTHR43022:SF1">
    <property type="entry name" value="PROTEIN SMF"/>
    <property type="match status" value="1"/>
</dbReference>
<reference evidence="3 4" key="1">
    <citation type="journal article" date="2013" name="Genome Announc.">
        <title>Complete Genome Sequence of Leifsonia xyli subsp. cynodontis Strain DSM46306, a Gram-Positive Bacterial Pathogen of Grasses.</title>
        <authorList>
            <person name="Monteiro-Vitorello C.B."/>
            <person name="Zerillo M.M."/>
            <person name="Van Sluys M.A."/>
            <person name="Camargo L.E."/>
            <person name="Kitajima J.P."/>
        </authorList>
    </citation>
    <scope>NUCLEOTIDE SEQUENCE [LARGE SCALE GENOMIC DNA]</scope>
    <source>
        <strain evidence="3 4">DSM 46306</strain>
    </source>
</reference>
<dbReference type="PANTHER" id="PTHR43022">
    <property type="entry name" value="PROTEIN SMF"/>
    <property type="match status" value="1"/>
</dbReference>
<dbReference type="Gene3D" id="3.40.50.450">
    <property type="match status" value="1"/>
</dbReference>
<dbReference type="STRING" id="1389489.O159_10410"/>
<dbReference type="PATRIC" id="fig|1389489.3.peg.1004"/>
<proteinExistence type="inferred from homology"/>
<dbReference type="KEGG" id="lxy:O159_10410"/>
<dbReference type="NCBIfam" id="TIGR00732">
    <property type="entry name" value="dprA"/>
    <property type="match status" value="1"/>
</dbReference>
<dbReference type="GO" id="GO:0009294">
    <property type="term" value="P:DNA-mediated transformation"/>
    <property type="evidence" value="ECO:0007669"/>
    <property type="project" value="InterPro"/>
</dbReference>
<dbReference type="InterPro" id="IPR057666">
    <property type="entry name" value="DrpA_SLOG"/>
</dbReference>
<evidence type="ECO:0000313" key="4">
    <source>
        <dbReference type="Proteomes" id="UP000016743"/>
    </source>
</evidence>
<dbReference type="SUPFAM" id="SSF46785">
    <property type="entry name" value="Winged helix' DNA-binding domain"/>
    <property type="match status" value="1"/>
</dbReference>
<dbReference type="SUPFAM" id="SSF102405">
    <property type="entry name" value="MCP/YpsA-like"/>
    <property type="match status" value="1"/>
</dbReference>
<evidence type="ECO:0000313" key="3">
    <source>
        <dbReference type="EMBL" id="AGW41148.1"/>
    </source>
</evidence>
<dbReference type="eggNOG" id="COG0758">
    <property type="taxonomic scope" value="Bacteria"/>
</dbReference>
<dbReference type="EMBL" id="CP006734">
    <property type="protein sequence ID" value="AGW41148.1"/>
    <property type="molecule type" value="Genomic_DNA"/>
</dbReference>
<evidence type="ECO:0000259" key="2">
    <source>
        <dbReference type="Pfam" id="PF02481"/>
    </source>
</evidence>
<keyword evidence="4" id="KW-1185">Reference proteome</keyword>
<dbReference type="Gene3D" id="1.10.10.10">
    <property type="entry name" value="Winged helix-like DNA-binding domain superfamily/Winged helix DNA-binding domain"/>
    <property type="match status" value="1"/>
</dbReference>
<accession>U3PC96</accession>
<dbReference type="HOGENOM" id="CLU_029601_2_3_11"/>
<sequence>MREMLALLRPVIADGADLDGAQAIAAVFAEAAFSTLVEPGDTDAVALLTALGARRTLRAVALAESGECVHERILRSEAHDPALSAERVDRALQRWRTRLGQDSPARALHRAHLLRATLVLPGSPFWPSGLDSLEHGRPLALWVRGDPSLLSGLHRSVSFVGSRTATGYGTHVALESSAGLSDRGFAIVYGGALGIDAAAHRAAIASHRLTVCFLAGGADRLYPAANTELLSRILASGLILAELPPGSAPTRWRFLMRNRLIAAVSQATVVIEAGRRSGSLNTAGHAAQLGRPLGAVPGPVTSPESAGCHRLIREYAATCVTSAEEMAELADPFTVAGSDPVTEPDDTRILRELSRTAPRSRIDVAARTGIEPAELSAALGRMSALGLVIESAGGWRAVQR</sequence>
<gene>
    <name evidence="3" type="ORF">O159_10410</name>
</gene>
<dbReference type="InterPro" id="IPR036388">
    <property type="entry name" value="WH-like_DNA-bd_sf"/>
</dbReference>
<dbReference type="Pfam" id="PF02481">
    <property type="entry name" value="DNA_processg_A"/>
    <property type="match status" value="1"/>
</dbReference>
<dbReference type="InterPro" id="IPR036390">
    <property type="entry name" value="WH_DNA-bd_sf"/>
</dbReference>
<dbReference type="AlphaFoldDB" id="U3PC96"/>
<evidence type="ECO:0000256" key="1">
    <source>
        <dbReference type="ARBA" id="ARBA00006525"/>
    </source>
</evidence>
<name>U3PC96_LEIXC</name>